<proteinExistence type="evidence at transcript level"/>
<reference evidence="3" key="1">
    <citation type="journal article" date="2011" name="Plant Physiol.">
        <title>Comprehensive sequence analysis of 24,783 barley full-length cDNAs derived from 12 clone libraries.</title>
        <authorList>
            <person name="Matsumoto T."/>
            <person name="Tanaka T."/>
            <person name="Sakai H."/>
            <person name="Amano N."/>
            <person name="Kanamori H."/>
            <person name="Kurita K."/>
            <person name="Kikuta A."/>
            <person name="Kamiya K."/>
            <person name="Yamamoto M."/>
            <person name="Ikawa H."/>
            <person name="Fujii N."/>
            <person name="Hori K."/>
            <person name="Itoh T."/>
            <person name="Sato K."/>
        </authorList>
    </citation>
    <scope>NUCLEOTIDE SEQUENCE</scope>
    <source>
        <tissue evidence="3">Shoot</tissue>
    </source>
</reference>
<dbReference type="AlphaFoldDB" id="F2CZ43"/>
<organism evidence="3">
    <name type="scientific">Hordeum vulgare subsp. vulgare</name>
    <name type="common">Domesticated barley</name>
    <dbReference type="NCBI Taxonomy" id="112509"/>
    <lineage>
        <taxon>Eukaryota</taxon>
        <taxon>Viridiplantae</taxon>
        <taxon>Streptophyta</taxon>
        <taxon>Embryophyta</taxon>
        <taxon>Tracheophyta</taxon>
        <taxon>Spermatophyta</taxon>
        <taxon>Magnoliopsida</taxon>
        <taxon>Liliopsida</taxon>
        <taxon>Poales</taxon>
        <taxon>Poaceae</taxon>
        <taxon>BOP clade</taxon>
        <taxon>Pooideae</taxon>
        <taxon>Triticodae</taxon>
        <taxon>Triticeae</taxon>
        <taxon>Hordeinae</taxon>
        <taxon>Hordeum</taxon>
    </lineage>
</organism>
<name>F2CZ43_HORVV</name>
<feature type="region of interest" description="Disordered" evidence="1">
    <location>
        <begin position="119"/>
        <end position="139"/>
    </location>
</feature>
<protein>
    <submittedName>
        <fullName evidence="3">Predicted protein</fullName>
    </submittedName>
</protein>
<accession>F2CZ43</accession>
<feature type="signal peptide" evidence="2">
    <location>
        <begin position="1"/>
        <end position="16"/>
    </location>
</feature>
<feature type="chain" id="PRO_5003275222" evidence="2">
    <location>
        <begin position="17"/>
        <end position="261"/>
    </location>
</feature>
<sequence>MLLLAADLFLVWSVASVVRDAARGRRRRWLLVMIGGRLAAGCRPPCSAFQRHPAHDPFAALRRVVIATLVLLRRAGEAVLVHHPVRARLAAVEGERRLDADEQPLANRQLHEHRLLLPRGLPVPAGRSPPPPATTARRRLPQAEEVCRFPLARACSNQLETERNQPDELHLHASIYACVRGRSQENAPGRSQGSGKAAAWTTGMTAAGSGRSRAMRRRYCSSSSKSVGWNRNPGGSSCCVAGGASPAARVPIPVFAGLRCR</sequence>
<evidence type="ECO:0000256" key="1">
    <source>
        <dbReference type="SAM" id="MobiDB-lite"/>
    </source>
</evidence>
<evidence type="ECO:0000313" key="3">
    <source>
        <dbReference type="EMBL" id="BAJ88114.1"/>
    </source>
</evidence>
<dbReference type="EMBL" id="AK356899">
    <property type="protein sequence ID" value="BAJ88114.1"/>
    <property type="molecule type" value="mRNA"/>
</dbReference>
<keyword evidence="2" id="KW-0732">Signal</keyword>
<evidence type="ECO:0000256" key="2">
    <source>
        <dbReference type="SAM" id="SignalP"/>
    </source>
</evidence>